<dbReference type="AlphaFoldDB" id="W0F3U1"/>
<gene>
    <name evidence="1" type="ORF">NIASO_12700</name>
</gene>
<sequence>MLYWSGFQAFFKCMLHRILGAVAFCNSYQQRVLRVLAKQEMDKVFCCNHEKPYKFVLL</sequence>
<name>W0F3U1_9BACT</name>
<protein>
    <submittedName>
        <fullName evidence="1">Uncharacterized protein</fullName>
    </submittedName>
</protein>
<accession>W0F3U1</accession>
<dbReference type="STRING" id="929713.NIASO_12700"/>
<evidence type="ECO:0000313" key="2">
    <source>
        <dbReference type="Proteomes" id="UP000003586"/>
    </source>
</evidence>
<dbReference type="KEGG" id="nso:NIASO_12700"/>
<organism evidence="1 2">
    <name type="scientific">Niabella soli DSM 19437</name>
    <dbReference type="NCBI Taxonomy" id="929713"/>
    <lineage>
        <taxon>Bacteria</taxon>
        <taxon>Pseudomonadati</taxon>
        <taxon>Bacteroidota</taxon>
        <taxon>Chitinophagia</taxon>
        <taxon>Chitinophagales</taxon>
        <taxon>Chitinophagaceae</taxon>
        <taxon>Niabella</taxon>
    </lineage>
</organism>
<dbReference type="HOGENOM" id="CLU_2974789_0_0_10"/>
<keyword evidence="2" id="KW-1185">Reference proteome</keyword>
<dbReference type="EMBL" id="CP007035">
    <property type="protein sequence ID" value="AHF17700.1"/>
    <property type="molecule type" value="Genomic_DNA"/>
</dbReference>
<dbReference type="Proteomes" id="UP000003586">
    <property type="component" value="Chromosome"/>
</dbReference>
<evidence type="ECO:0000313" key="1">
    <source>
        <dbReference type="EMBL" id="AHF17700.1"/>
    </source>
</evidence>
<reference evidence="1 2" key="1">
    <citation type="submission" date="2013-12" db="EMBL/GenBank/DDBJ databases">
        <authorList>
            <consortium name="DOE Joint Genome Institute"/>
            <person name="Eisen J."/>
            <person name="Huntemann M."/>
            <person name="Han J."/>
            <person name="Chen A."/>
            <person name="Kyrpides N."/>
            <person name="Mavromatis K."/>
            <person name="Markowitz V."/>
            <person name="Palaniappan K."/>
            <person name="Ivanova N."/>
            <person name="Schaumberg A."/>
            <person name="Pati A."/>
            <person name="Liolios K."/>
            <person name="Nordberg H.P."/>
            <person name="Cantor M.N."/>
            <person name="Hua S.X."/>
            <person name="Woyke T."/>
        </authorList>
    </citation>
    <scope>NUCLEOTIDE SEQUENCE [LARGE SCALE GENOMIC DNA]</scope>
    <source>
        <strain evidence="2">DSM 19437</strain>
    </source>
</reference>
<proteinExistence type="predicted"/>